<reference evidence="9" key="1">
    <citation type="journal article" date="2018" name="Front. Microbiol.">
        <title>Genome-Based Analysis Reveals the Taxonomy and Diversity of the Family Idiomarinaceae.</title>
        <authorList>
            <person name="Liu Y."/>
            <person name="Lai Q."/>
            <person name="Shao Z."/>
        </authorList>
    </citation>
    <scope>NUCLEOTIDE SEQUENCE [LARGE SCALE GENOMIC DNA]</scope>
    <source>
        <strain evidence="9">SW15</strain>
    </source>
</reference>
<evidence type="ECO:0000256" key="4">
    <source>
        <dbReference type="ARBA" id="ARBA00022898"/>
    </source>
</evidence>
<dbReference type="EMBL" id="PIPT01000006">
    <property type="protein sequence ID" value="RUO47204.1"/>
    <property type="molecule type" value="Genomic_DNA"/>
</dbReference>
<dbReference type="RefSeq" id="WP_126833993.1">
    <property type="nucleotide sequence ID" value="NZ_PIPT01000006.1"/>
</dbReference>
<accession>A0A432XEN1</accession>
<dbReference type="PROSITE" id="PS00600">
    <property type="entry name" value="AA_TRANSFER_CLASS_3"/>
    <property type="match status" value="1"/>
</dbReference>
<evidence type="ECO:0000313" key="9">
    <source>
        <dbReference type="Proteomes" id="UP000286678"/>
    </source>
</evidence>
<dbReference type="CDD" id="cd00610">
    <property type="entry name" value="OAT_like"/>
    <property type="match status" value="1"/>
</dbReference>
<dbReference type="InterPro" id="IPR005814">
    <property type="entry name" value="Aminotrans_3"/>
</dbReference>
<dbReference type="PANTHER" id="PTHR43713:SF3">
    <property type="entry name" value="GLUTAMATE-1-SEMIALDEHYDE 2,1-AMINOMUTASE 1, CHLOROPLASTIC-RELATED"/>
    <property type="match status" value="1"/>
</dbReference>
<dbReference type="EC" id="5.4.3.8" evidence="7"/>
<keyword evidence="6 7" id="KW-0627">Porphyrin biosynthesis</keyword>
<dbReference type="UniPathway" id="UPA00251">
    <property type="reaction ID" value="UER00317"/>
</dbReference>
<dbReference type="InterPro" id="IPR015424">
    <property type="entry name" value="PyrdxlP-dep_Trfase"/>
</dbReference>
<keyword evidence="7" id="KW-0963">Cytoplasm</keyword>
<evidence type="ECO:0000256" key="2">
    <source>
        <dbReference type="ARBA" id="ARBA00004819"/>
    </source>
</evidence>
<keyword evidence="4 7" id="KW-0663">Pyridoxal phosphate</keyword>
<comment type="catalytic activity">
    <reaction evidence="7">
        <text>(S)-4-amino-5-oxopentanoate = 5-aminolevulinate</text>
        <dbReference type="Rhea" id="RHEA:14265"/>
        <dbReference type="ChEBI" id="CHEBI:57501"/>
        <dbReference type="ChEBI" id="CHEBI:356416"/>
        <dbReference type="EC" id="5.4.3.8"/>
    </reaction>
</comment>
<name>A0A432XEN1_9GAMM</name>
<evidence type="ECO:0000256" key="6">
    <source>
        <dbReference type="ARBA" id="ARBA00023244"/>
    </source>
</evidence>
<dbReference type="Pfam" id="PF00202">
    <property type="entry name" value="Aminotran_3"/>
    <property type="match status" value="1"/>
</dbReference>
<protein>
    <recommendedName>
        <fullName evidence="7">Glutamate-1-semialdehyde 2,1-aminomutase</fullName>
        <shortName evidence="7">GSA</shortName>
        <ecNumber evidence="7">5.4.3.8</ecNumber>
    </recommendedName>
    <alternativeName>
        <fullName evidence="7">Glutamate-1-semialdehyde aminotransferase</fullName>
        <shortName evidence="7">GSA-AT</shortName>
    </alternativeName>
</protein>
<dbReference type="GO" id="GO:0006782">
    <property type="term" value="P:protoporphyrinogen IX biosynthetic process"/>
    <property type="evidence" value="ECO:0007669"/>
    <property type="project" value="UniProtKB-UniRule"/>
</dbReference>
<dbReference type="InterPro" id="IPR015421">
    <property type="entry name" value="PyrdxlP-dep_Trfase_major"/>
</dbReference>
<dbReference type="Gene3D" id="3.40.640.10">
    <property type="entry name" value="Type I PLP-dependent aspartate aminotransferase-like (Major domain)"/>
    <property type="match status" value="1"/>
</dbReference>
<dbReference type="InterPro" id="IPR049704">
    <property type="entry name" value="Aminotrans_3_PPA_site"/>
</dbReference>
<comment type="pathway">
    <text evidence="2">Porphyrin-containing compound metabolism; protoporphyrin-IX biosynthesis; 5-aminolevulinate from L-glutamyl-tRNA(Glu): step 2/2.</text>
</comment>
<dbReference type="AlphaFoldDB" id="A0A432XEN1"/>
<dbReference type="HAMAP" id="MF_00375">
    <property type="entry name" value="HemL_aminotrans_3"/>
    <property type="match status" value="1"/>
</dbReference>
<dbReference type="GO" id="GO:0030170">
    <property type="term" value="F:pyridoxal phosphate binding"/>
    <property type="evidence" value="ECO:0007669"/>
    <property type="project" value="InterPro"/>
</dbReference>
<keyword evidence="9" id="KW-1185">Reference proteome</keyword>
<evidence type="ECO:0000256" key="1">
    <source>
        <dbReference type="ARBA" id="ARBA00001933"/>
    </source>
</evidence>
<evidence type="ECO:0000256" key="5">
    <source>
        <dbReference type="ARBA" id="ARBA00023235"/>
    </source>
</evidence>
<dbReference type="NCBIfam" id="TIGR00713">
    <property type="entry name" value="hemL"/>
    <property type="match status" value="1"/>
</dbReference>
<comment type="similarity">
    <text evidence="3 7">Belongs to the class-III pyridoxal-phosphate-dependent aminotransferase family. HemL subfamily.</text>
</comment>
<dbReference type="OrthoDB" id="9801052at2"/>
<gene>
    <name evidence="7 8" type="primary">hemL</name>
    <name evidence="8" type="ORF">CWE21_08370</name>
</gene>
<dbReference type="GO" id="GO:0008483">
    <property type="term" value="F:transaminase activity"/>
    <property type="evidence" value="ECO:0007669"/>
    <property type="project" value="InterPro"/>
</dbReference>
<dbReference type="FunFam" id="3.40.640.10:FF:000021">
    <property type="entry name" value="Glutamate-1-semialdehyde 2,1-aminomutase"/>
    <property type="match status" value="1"/>
</dbReference>
<dbReference type="PANTHER" id="PTHR43713">
    <property type="entry name" value="GLUTAMATE-1-SEMIALDEHYDE 2,1-AMINOMUTASE"/>
    <property type="match status" value="1"/>
</dbReference>
<evidence type="ECO:0000313" key="8">
    <source>
        <dbReference type="EMBL" id="RUO47204.1"/>
    </source>
</evidence>
<dbReference type="GO" id="GO:0042286">
    <property type="term" value="F:glutamate-1-semialdehyde 2,1-aminomutase activity"/>
    <property type="evidence" value="ECO:0007669"/>
    <property type="project" value="UniProtKB-UniRule"/>
</dbReference>
<organism evidence="8 9">
    <name type="scientific">Pseudidiomarina aquimaris</name>
    <dbReference type="NCBI Taxonomy" id="641841"/>
    <lineage>
        <taxon>Bacteria</taxon>
        <taxon>Pseudomonadati</taxon>
        <taxon>Pseudomonadota</taxon>
        <taxon>Gammaproteobacteria</taxon>
        <taxon>Alteromonadales</taxon>
        <taxon>Idiomarinaceae</taxon>
        <taxon>Pseudidiomarina</taxon>
    </lineage>
</organism>
<dbReference type="Gene3D" id="3.90.1150.10">
    <property type="entry name" value="Aspartate Aminotransferase, domain 1"/>
    <property type="match status" value="1"/>
</dbReference>
<keyword evidence="5 7" id="KW-0413">Isomerase</keyword>
<comment type="subunit">
    <text evidence="7">Homodimer.</text>
</comment>
<dbReference type="InterPro" id="IPR004639">
    <property type="entry name" value="4pyrrol_synth_GluAld_NH2Trfase"/>
</dbReference>
<dbReference type="InterPro" id="IPR015422">
    <property type="entry name" value="PyrdxlP-dep_Trfase_small"/>
</dbReference>
<dbReference type="GO" id="GO:0005737">
    <property type="term" value="C:cytoplasm"/>
    <property type="evidence" value="ECO:0007669"/>
    <property type="project" value="UniProtKB-SubCell"/>
</dbReference>
<proteinExistence type="inferred from homology"/>
<dbReference type="SUPFAM" id="SSF53383">
    <property type="entry name" value="PLP-dependent transferases"/>
    <property type="match status" value="1"/>
</dbReference>
<feature type="modified residue" description="N6-(pyridoxal phosphate)lysine" evidence="7">
    <location>
        <position position="265"/>
    </location>
</feature>
<comment type="subcellular location">
    <subcellularLocation>
        <location evidence="7">Cytoplasm</location>
    </subcellularLocation>
</comment>
<dbReference type="Proteomes" id="UP000286678">
    <property type="component" value="Unassembled WGS sequence"/>
</dbReference>
<dbReference type="NCBIfam" id="NF000818">
    <property type="entry name" value="PRK00062.1"/>
    <property type="match status" value="1"/>
</dbReference>
<evidence type="ECO:0000256" key="7">
    <source>
        <dbReference type="HAMAP-Rule" id="MF_00375"/>
    </source>
</evidence>
<sequence>MSRSEDLFAQAQLTIPGGVNSPVRAFNGVGGSPIFIERADGAYMYDADGQRYIDYVGSWGPMILGHNNAAIREATHAAVERGLSFGTPTASEITMAEKIISLVPSIEKVRMVNSGTEATMTAIRLARGYTGRDKILKFEGCYHGHADALLVKAGSGALTLGVPNSPGIPEDFAKHTLTVTFNDLDSVRAIFKEMGDDIATIIVEPVAGNMNCIPPAPGFLEGLREICDEYGSVLIFDEVMSGFRVARGGAQEFYKVTPDLTTLGKVIGGGMPVGAFGGKREIMDYIAPVGPVYQAGTLSGNPVAMAAGLAALNQLDDAELYPQLTARVERLVNGMQQLADDAGVPFTTNRAGSMFGFFFSKDKQVSSYQQATECNMEHFKKFYHSMLKQGVYLAPSAFEAGFMSAAHTDADIDATLAAAKVAFAEL</sequence>
<comment type="cofactor">
    <cofactor evidence="1 7">
        <name>pyridoxal 5'-phosphate</name>
        <dbReference type="ChEBI" id="CHEBI:597326"/>
    </cofactor>
</comment>
<comment type="caution">
    <text evidence="8">The sequence shown here is derived from an EMBL/GenBank/DDBJ whole genome shotgun (WGS) entry which is preliminary data.</text>
</comment>
<evidence type="ECO:0000256" key="3">
    <source>
        <dbReference type="ARBA" id="ARBA00008981"/>
    </source>
</evidence>